<keyword evidence="1" id="KW-0812">Transmembrane</keyword>
<feature type="transmembrane region" description="Helical" evidence="1">
    <location>
        <begin position="168"/>
        <end position="195"/>
    </location>
</feature>
<proteinExistence type="predicted"/>
<organism evidence="2 3">
    <name type="scientific">Salicibibacter kimchii</name>
    <dbReference type="NCBI Taxonomy" id="2099786"/>
    <lineage>
        <taxon>Bacteria</taxon>
        <taxon>Bacillati</taxon>
        <taxon>Bacillota</taxon>
        <taxon>Bacilli</taxon>
        <taxon>Bacillales</taxon>
        <taxon>Bacillaceae</taxon>
        <taxon>Salicibibacter</taxon>
    </lineage>
</organism>
<reference evidence="2 3" key="1">
    <citation type="journal article" date="2018" name="J. Microbiol.">
        <title>Salicibibacter kimchii gen. nov., sp. nov., a moderately halophilic and alkalitolerant bacterium in the family Bacillaceae, isolated from kimchi.</title>
        <authorList>
            <person name="Jang J.Y."/>
            <person name="Oh Y.J."/>
            <person name="Lim S.K."/>
            <person name="Park H.K."/>
            <person name="Lee C."/>
            <person name="Kim J.Y."/>
            <person name="Lee M.A."/>
            <person name="Choi H.J."/>
        </authorList>
    </citation>
    <scope>NUCLEOTIDE SEQUENCE [LARGE SCALE GENOMIC DNA]</scope>
    <source>
        <strain evidence="2 3">NKC1-1</strain>
    </source>
</reference>
<dbReference type="AlphaFoldDB" id="A0A345BVR7"/>
<gene>
    <name evidence="2" type="ORF">DT065_02815</name>
</gene>
<keyword evidence="3" id="KW-1185">Reference proteome</keyword>
<keyword evidence="1" id="KW-0472">Membrane</keyword>
<dbReference type="EMBL" id="CP031092">
    <property type="protein sequence ID" value="AXF55048.1"/>
    <property type="molecule type" value="Genomic_DNA"/>
</dbReference>
<dbReference type="OrthoDB" id="1681403at2"/>
<sequence length="256" mass="29886">MENFTQTNREHRFRAYVSTLGTSQLHLRNPYIVACWSGLCPGFGHVLLSNYLRGFLLFLTEMFLNVMTHLNQAVIYSFTGQTELAKDILDPRWLLLFAPLYIFAIWDSYRSTVDANKQFLLADHENAPFSSFTIGSTELNYLDKRSPGWSVFWSLMTPGLGQLYLNRILFALLVVSTFIVFVYFSYFLVAVHYLFLGQTSAATQVLNPQWFLFIPSKMAFPAFDAYVHAVENNKLYEHEQRNFLKQHYQDYRVKMK</sequence>
<name>A0A345BVR7_9BACI</name>
<dbReference type="KEGG" id="rue:DT065_02815"/>
<evidence type="ECO:0000313" key="2">
    <source>
        <dbReference type="EMBL" id="AXF55048.1"/>
    </source>
</evidence>
<accession>A0A345BVR7</accession>
<protein>
    <submittedName>
        <fullName evidence="2">Uncharacterized protein</fullName>
    </submittedName>
</protein>
<dbReference type="RefSeq" id="WP_114370684.1">
    <property type="nucleotide sequence ID" value="NZ_CP031092.1"/>
</dbReference>
<dbReference type="Proteomes" id="UP000252100">
    <property type="component" value="Chromosome"/>
</dbReference>
<keyword evidence="1" id="KW-1133">Transmembrane helix</keyword>
<evidence type="ECO:0000256" key="1">
    <source>
        <dbReference type="SAM" id="Phobius"/>
    </source>
</evidence>
<evidence type="ECO:0000313" key="3">
    <source>
        <dbReference type="Proteomes" id="UP000252100"/>
    </source>
</evidence>